<dbReference type="AlphaFoldDB" id="H1Z0E2"/>
<dbReference type="OrthoDB" id="135634at2157"/>
<organism evidence="2 3">
    <name type="scientific">Methanoplanus limicola DSM 2279</name>
    <dbReference type="NCBI Taxonomy" id="937775"/>
    <lineage>
        <taxon>Archaea</taxon>
        <taxon>Methanobacteriati</taxon>
        <taxon>Methanobacteriota</taxon>
        <taxon>Stenosarchaea group</taxon>
        <taxon>Methanomicrobia</taxon>
        <taxon>Methanomicrobiales</taxon>
        <taxon>Methanomicrobiaceae</taxon>
        <taxon>Methanoplanus</taxon>
    </lineage>
</organism>
<evidence type="ECO:0000256" key="1">
    <source>
        <dbReference type="ARBA" id="ARBA00022649"/>
    </source>
</evidence>
<dbReference type="HOGENOM" id="CLU_170073_1_1_2"/>
<evidence type="ECO:0000313" key="3">
    <source>
        <dbReference type="Proteomes" id="UP000005741"/>
    </source>
</evidence>
<proteinExistence type="predicted"/>
<dbReference type="EMBL" id="CM001436">
    <property type="protein sequence ID" value="EHQ34409.1"/>
    <property type="molecule type" value="Genomic_DNA"/>
</dbReference>
<gene>
    <name evidence="2" type="ORF">Metlim_0262</name>
</gene>
<name>H1Z0E2_9EURY</name>
<evidence type="ECO:0000313" key="2">
    <source>
        <dbReference type="EMBL" id="EHQ34409.1"/>
    </source>
</evidence>
<dbReference type="Pfam" id="PF02697">
    <property type="entry name" value="VAPB_antitox"/>
    <property type="match status" value="1"/>
</dbReference>
<dbReference type="Proteomes" id="UP000005741">
    <property type="component" value="Chromosome"/>
</dbReference>
<accession>H1Z0E2</accession>
<sequence>MTSKTVSLSEEAYERLLTWKNADEESFSSIILRVLPKHRDISKILEEFEKKGLGISEEEAEKLKKDIE</sequence>
<dbReference type="InParanoid" id="H1Z0E2"/>
<dbReference type="InterPro" id="IPR003847">
    <property type="entry name" value="Put_antitoxin"/>
</dbReference>
<reference evidence="2 3" key="1">
    <citation type="submission" date="2011-10" db="EMBL/GenBank/DDBJ databases">
        <title>The Improved High-Quality Draft genome of Methanoplanus limicola DSM 2279.</title>
        <authorList>
            <consortium name="US DOE Joint Genome Institute (JGI-PGF)"/>
            <person name="Lucas S."/>
            <person name="Copeland A."/>
            <person name="Lapidus A."/>
            <person name="Glavina del Rio T."/>
            <person name="Dalin E."/>
            <person name="Tice H."/>
            <person name="Bruce D."/>
            <person name="Goodwin L."/>
            <person name="Pitluck S."/>
            <person name="Peters L."/>
            <person name="Mikhailova N."/>
            <person name="Lu M."/>
            <person name="Kyrpides N."/>
            <person name="Mavromatis K."/>
            <person name="Ivanova N."/>
            <person name="Markowitz V."/>
            <person name="Cheng J.-F."/>
            <person name="Hugenholtz P."/>
            <person name="Woyke T."/>
            <person name="Wu D."/>
            <person name="Wirth R."/>
            <person name="Brambilla E.-M."/>
            <person name="Klenk H.-P."/>
            <person name="Eisen J.A."/>
        </authorList>
    </citation>
    <scope>NUCLEOTIDE SEQUENCE [LARGE SCALE GENOMIC DNA]</scope>
    <source>
        <strain evidence="2 3">DSM 2279</strain>
    </source>
</reference>
<keyword evidence="1" id="KW-1277">Toxin-antitoxin system</keyword>
<dbReference type="STRING" id="937775.Metlim_0262"/>
<dbReference type="RefSeq" id="WP_004076049.1">
    <property type="nucleotide sequence ID" value="NZ_CM001436.1"/>
</dbReference>
<keyword evidence="3" id="KW-1185">Reference proteome</keyword>
<protein>
    <submittedName>
        <fullName evidence="2">Uncharacterized protein</fullName>
    </submittedName>
</protein>